<evidence type="ECO:0000313" key="1">
    <source>
        <dbReference type="EMBL" id="MBO8015802.1"/>
    </source>
</evidence>
<proteinExistence type="predicted"/>
<protein>
    <submittedName>
        <fullName evidence="1">Uncharacterized protein</fullName>
    </submittedName>
</protein>
<dbReference type="AlphaFoldDB" id="A0AAW4JVC0"/>
<organism evidence="1 2">
    <name type="scientific">Leptospira interrogans serovar Icterohaemorrhagiae</name>
    <dbReference type="NCBI Taxonomy" id="90062"/>
    <lineage>
        <taxon>Bacteria</taxon>
        <taxon>Pseudomonadati</taxon>
        <taxon>Spirochaetota</taxon>
        <taxon>Spirochaetia</taxon>
        <taxon>Leptospirales</taxon>
        <taxon>Leptospiraceae</taxon>
        <taxon>Leptospira</taxon>
    </lineage>
</organism>
<name>A0AAW4JVC0_LEPIR</name>
<reference evidence="1" key="1">
    <citation type="submission" date="2021-03" db="EMBL/GenBank/DDBJ databases">
        <title>Comparative genomic analysis of European sttrains of Leptospira interrogans serovars Copenhageni and Icterohaemorrhagiae.</title>
        <authorList>
            <person name="Arent Z."/>
            <person name="Gurgul A."/>
            <person name="Jasielczuk I."/>
            <person name="Pardyak L."/>
        </authorList>
    </citation>
    <scope>NUCLEOTIDE SEQUENCE</scope>
    <source>
        <strain evidence="1">X240</strain>
    </source>
</reference>
<dbReference type="EMBL" id="JAGGCK010000011">
    <property type="protein sequence ID" value="MBO8015802.1"/>
    <property type="molecule type" value="Genomic_DNA"/>
</dbReference>
<gene>
    <name evidence="1" type="ORF">J6377_08405</name>
</gene>
<comment type="caution">
    <text evidence="1">The sequence shown here is derived from an EMBL/GenBank/DDBJ whole genome shotgun (WGS) entry which is preliminary data.</text>
</comment>
<sequence length="52" mass="6161">MTQKIVKQKNKSISIFTQNDRIEFYHKSQSECKILLIPHNKILNLIVYTSIL</sequence>
<evidence type="ECO:0000313" key="2">
    <source>
        <dbReference type="Proteomes" id="UP000670463"/>
    </source>
</evidence>
<accession>A0AAW4JVC0</accession>
<dbReference type="Proteomes" id="UP000670463">
    <property type="component" value="Unassembled WGS sequence"/>
</dbReference>